<keyword evidence="1" id="KW-1133">Transmembrane helix</keyword>
<dbReference type="PANTHER" id="PTHR45689">
    <property type="entry name" value="I[[H]] CHANNEL, ISOFORM E"/>
    <property type="match status" value="1"/>
</dbReference>
<feature type="transmembrane region" description="Helical" evidence="1">
    <location>
        <begin position="148"/>
        <end position="171"/>
    </location>
</feature>
<dbReference type="InterPro" id="IPR000595">
    <property type="entry name" value="cNMP-bd_dom"/>
</dbReference>
<dbReference type="InterPro" id="IPR013099">
    <property type="entry name" value="K_chnl_dom"/>
</dbReference>
<dbReference type="EMBL" id="CAJJDP010000126">
    <property type="protein sequence ID" value="CAD8202089.1"/>
    <property type="molecule type" value="Genomic_DNA"/>
</dbReference>
<dbReference type="Proteomes" id="UP000683925">
    <property type="component" value="Unassembled WGS sequence"/>
</dbReference>
<dbReference type="GO" id="GO:0035725">
    <property type="term" value="P:sodium ion transmembrane transport"/>
    <property type="evidence" value="ECO:0007669"/>
    <property type="project" value="TreeGrafter"/>
</dbReference>
<dbReference type="InterPro" id="IPR051413">
    <property type="entry name" value="K/Na_HCN_channel"/>
</dbReference>
<evidence type="ECO:0000313" key="4">
    <source>
        <dbReference type="Proteomes" id="UP000683925"/>
    </source>
</evidence>
<evidence type="ECO:0000259" key="2">
    <source>
        <dbReference type="Pfam" id="PF07885"/>
    </source>
</evidence>
<sequence>MNSIKNIDLENKLTENSESSPFKSRRTLINRQNTETSLYLKNLHKNLQYIESISANQEQKRGFKIKKRHEYVTKFIKNLRSTQNHYSKLTNYHFSLIDDLATYDSKKNQSLALRTIEKIICFQKFIEVSSNLINKLPLFQPDSQYKSIWDVMTIVARLYFLYLIPLDMAWIEQEFIFQLFQPISYIMLILVVSDQILEFNTAYYECGQIVNSRIRIFKNSILRNYSTEWISTFILIIYTFLQFEYRIRIDPSENVVHLSLMLFIIHASRVRQTVKHYEQSLNVNKKLSSMIQLGKFILFLFYFLHIFACFWFWIGSYSLQNGGNSWVSISQVQDLDWNLQYLEAFYFSTVTMFTVGYGDVAPVSNLEKATSVLFIMITSIQLPYSINTVGKFIEEITAYGEETMKKLSIINAYMDKRKISFNLQMEIRQYLNYYWQTQNQQDNEDQKKIINQLSECLKERLMGEAYQSMLNDCPLFKNRFSQSLKQLLVKKVRSVIYPPESFIDNDQIYLCFIDEGEVEIHLEINKQFPVGRQMKGHSLGISSFITGKSAPERFKCLSFTKVMLLSRVDFLKCLHECPQDFEIFCEMRDYLTYNPGKQLHPINCFSCDSNQHKLIECPLVHFVPDREQILKKHIKSQLQERQINRQRFKFRQNNCRGNLSELTRAAWRIQSQRFERMKLYYDSEEIKRQMRKSRSVSFYNEKDIVSEYKHRFIHIVKMIIYINRLRILPKTRMKKNPQINEQFLAQLYDRLKLAKRNEKNFHKEIFEIQDLIDKLHQKQSLHDFEINREYQFYNSGNNLSRIPNLYTKLKIGLIMKFMPYFLFPGEIIKRFGCKPSIRNIINYRRRKNVILI</sequence>
<keyword evidence="4" id="KW-1185">Reference proteome</keyword>
<dbReference type="Pfam" id="PF07885">
    <property type="entry name" value="Ion_trans_2"/>
    <property type="match status" value="1"/>
</dbReference>
<dbReference type="OMA" id="VEIHLEI"/>
<dbReference type="AlphaFoldDB" id="A0A8S1XM74"/>
<keyword evidence="1" id="KW-0812">Transmembrane</keyword>
<feature type="domain" description="Potassium channel" evidence="2">
    <location>
        <begin position="314"/>
        <end position="394"/>
    </location>
</feature>
<dbReference type="OrthoDB" id="415460at2759"/>
<protein>
    <recommendedName>
        <fullName evidence="2">Potassium channel domain-containing protein</fullName>
    </recommendedName>
</protein>
<reference evidence="3" key="1">
    <citation type="submission" date="2021-01" db="EMBL/GenBank/DDBJ databases">
        <authorList>
            <consortium name="Genoscope - CEA"/>
            <person name="William W."/>
        </authorList>
    </citation>
    <scope>NUCLEOTIDE SEQUENCE</scope>
</reference>
<evidence type="ECO:0000256" key="1">
    <source>
        <dbReference type="SAM" id="Phobius"/>
    </source>
</evidence>
<dbReference type="GO" id="GO:0003254">
    <property type="term" value="P:regulation of membrane depolarization"/>
    <property type="evidence" value="ECO:0007669"/>
    <property type="project" value="TreeGrafter"/>
</dbReference>
<dbReference type="CDD" id="cd00038">
    <property type="entry name" value="CAP_ED"/>
    <property type="match status" value="1"/>
</dbReference>
<proteinExistence type="predicted"/>
<gene>
    <name evidence="3" type="ORF">POCTA_138.1.T1260073</name>
</gene>
<name>A0A8S1XM74_PAROT</name>
<accession>A0A8S1XM74</accession>
<dbReference type="GO" id="GO:0005249">
    <property type="term" value="F:voltage-gated potassium channel activity"/>
    <property type="evidence" value="ECO:0007669"/>
    <property type="project" value="TreeGrafter"/>
</dbReference>
<organism evidence="3 4">
    <name type="scientific">Paramecium octaurelia</name>
    <dbReference type="NCBI Taxonomy" id="43137"/>
    <lineage>
        <taxon>Eukaryota</taxon>
        <taxon>Sar</taxon>
        <taxon>Alveolata</taxon>
        <taxon>Ciliophora</taxon>
        <taxon>Intramacronucleata</taxon>
        <taxon>Oligohymenophorea</taxon>
        <taxon>Peniculida</taxon>
        <taxon>Parameciidae</taxon>
        <taxon>Paramecium</taxon>
    </lineage>
</organism>
<evidence type="ECO:0000313" key="3">
    <source>
        <dbReference type="EMBL" id="CAD8202089.1"/>
    </source>
</evidence>
<dbReference type="GO" id="GO:0098855">
    <property type="term" value="C:HCN channel complex"/>
    <property type="evidence" value="ECO:0007669"/>
    <property type="project" value="TreeGrafter"/>
</dbReference>
<keyword evidence="1" id="KW-0472">Membrane</keyword>
<feature type="transmembrane region" description="Helical" evidence="1">
    <location>
        <begin position="293"/>
        <end position="314"/>
    </location>
</feature>
<comment type="caution">
    <text evidence="3">The sequence shown here is derived from an EMBL/GenBank/DDBJ whole genome shotgun (WGS) entry which is preliminary data.</text>
</comment>
<dbReference type="PANTHER" id="PTHR45689:SF5">
    <property type="entry name" value="I[[H]] CHANNEL, ISOFORM E"/>
    <property type="match status" value="1"/>
</dbReference>